<dbReference type="Proteomes" id="UP000319825">
    <property type="component" value="Unassembled WGS sequence"/>
</dbReference>
<keyword evidence="3" id="KW-0732">Signal</keyword>
<feature type="compositionally biased region" description="Basic residues" evidence="1">
    <location>
        <begin position="355"/>
        <end position="403"/>
    </location>
</feature>
<evidence type="ECO:0000313" key="4">
    <source>
        <dbReference type="EMBL" id="TWH68543.1"/>
    </source>
</evidence>
<keyword evidence="2" id="KW-1133">Transmembrane helix</keyword>
<feature type="region of interest" description="Disordered" evidence="1">
    <location>
        <begin position="150"/>
        <end position="195"/>
    </location>
</feature>
<evidence type="ECO:0000256" key="3">
    <source>
        <dbReference type="SAM" id="SignalP"/>
    </source>
</evidence>
<evidence type="ECO:0000313" key="5">
    <source>
        <dbReference type="Proteomes" id="UP000319825"/>
    </source>
</evidence>
<reference evidence="4 5" key="1">
    <citation type="submission" date="2019-07" db="EMBL/GenBank/DDBJ databases">
        <title>R&amp;d 2014.</title>
        <authorList>
            <person name="Klenk H.-P."/>
        </authorList>
    </citation>
    <scope>NUCLEOTIDE SEQUENCE [LARGE SCALE GENOMIC DNA]</scope>
    <source>
        <strain evidence="4 5">DSM 43868</strain>
    </source>
</reference>
<feature type="region of interest" description="Disordered" evidence="1">
    <location>
        <begin position="249"/>
        <end position="278"/>
    </location>
</feature>
<dbReference type="AlphaFoldDB" id="A0A562ICV7"/>
<feature type="compositionally biased region" description="Low complexity" evidence="1">
    <location>
        <begin position="339"/>
        <end position="350"/>
    </location>
</feature>
<dbReference type="EMBL" id="VLKE01000001">
    <property type="protein sequence ID" value="TWH68543.1"/>
    <property type="molecule type" value="Genomic_DNA"/>
</dbReference>
<name>A0A562ICV7_MICOL</name>
<sequence length="423" mass="42675">MAVRRQATRIAAVCVMLGGLVAVGASPALADGDSVRVRAASAFTPGGSPGAVSLEVRRRSEGCVMVRSTLGLRLAGLAADQVSVQFPTGGRWWPVPTGGAGGVVSTQQVTPANPTLCKGRSVTMRYRVAFHPGAPAGRLTVVGEATNARGQTLGRDATAARVAEGRRTPSPSPTPSRRPSPTVAPTEEARPDAGPTLAAFGGQAGAASTLAAEEGSGGSSLFMLVGLGLVVVGAGLIVLLVRRSRVDREQADGGGHHQGVPQPRGPGGTTYRAGAGAPPYAGGAPSGGVYGRPAGTPSGSVYGARPATPVTPPAGGSVYGGGTTYPAQGGATPAGGGTTYPAGGVPPRQDGPGRGPRRGTRRPRAVGRRPARSPVRRPARSPVRRPPGRTTRRRRRAATRRRSCPGCPTDPGRGGALRYAQVR</sequence>
<feature type="signal peptide" evidence="3">
    <location>
        <begin position="1"/>
        <end position="30"/>
    </location>
</feature>
<gene>
    <name evidence="4" type="ORF">JD77_03538</name>
</gene>
<organism evidence="4 5">
    <name type="scientific">Micromonospora olivasterospora</name>
    <dbReference type="NCBI Taxonomy" id="1880"/>
    <lineage>
        <taxon>Bacteria</taxon>
        <taxon>Bacillati</taxon>
        <taxon>Actinomycetota</taxon>
        <taxon>Actinomycetes</taxon>
        <taxon>Micromonosporales</taxon>
        <taxon>Micromonosporaceae</taxon>
        <taxon>Micromonospora</taxon>
    </lineage>
</organism>
<feature type="chain" id="PRO_5021956815" evidence="3">
    <location>
        <begin position="31"/>
        <end position="423"/>
    </location>
</feature>
<accession>A0A562ICV7</accession>
<keyword evidence="5" id="KW-1185">Reference proteome</keyword>
<keyword evidence="2" id="KW-0472">Membrane</keyword>
<feature type="region of interest" description="Disordered" evidence="1">
    <location>
        <begin position="313"/>
        <end position="423"/>
    </location>
</feature>
<proteinExistence type="predicted"/>
<keyword evidence="2" id="KW-0812">Transmembrane</keyword>
<evidence type="ECO:0000256" key="2">
    <source>
        <dbReference type="SAM" id="Phobius"/>
    </source>
</evidence>
<evidence type="ECO:0000256" key="1">
    <source>
        <dbReference type="SAM" id="MobiDB-lite"/>
    </source>
</evidence>
<feature type="transmembrane region" description="Helical" evidence="2">
    <location>
        <begin position="221"/>
        <end position="241"/>
    </location>
</feature>
<protein>
    <submittedName>
        <fullName evidence="4">Uncharacterized protein</fullName>
    </submittedName>
</protein>
<comment type="caution">
    <text evidence="4">The sequence shown here is derived from an EMBL/GenBank/DDBJ whole genome shotgun (WGS) entry which is preliminary data.</text>
</comment>